<gene>
    <name evidence="5" type="ORF">CISIN_1g008853mg</name>
</gene>
<keyword evidence="6" id="KW-1185">Reference proteome</keyword>
<proteinExistence type="predicted"/>
<evidence type="ECO:0000259" key="4">
    <source>
        <dbReference type="Pfam" id="PF09273"/>
    </source>
</evidence>
<evidence type="ECO:0000313" key="5">
    <source>
        <dbReference type="EMBL" id="KDO55675.1"/>
    </source>
</evidence>
<evidence type="ECO:0000313" key="6">
    <source>
        <dbReference type="Proteomes" id="UP000027120"/>
    </source>
</evidence>
<sequence length="348" mass="39214">MYEKKQGKKSFWLPYIRELDRQRGRGQLAVESPLLWSETELAYLTGSPTKAEILERAEGIKREYNELDTVWFMAGSLFQQYPYDIPTEAFTFEIFKQAFVAVQSCVVHLQKVSLARRFALVPLGPPLLAYSSKCKAMLAAVDDAVQLVVDRPYKAGESIVVWCGPQPNSKLLINYGFVDEDNPYDRLVVEAALNTEDPQYQDKRMVAQRNGKLSVQVFHVHAGREKEAISDMLPYLRLGYVSDTSEMQSVISSLGPICPVSPCMERAVLDQLADYFKARLAGYPATLSEDEAMLTDYNLHPKKRVATQLVRMEKKMLNACLQVTADMIMLLPDVTVSPCPAPYAPLLN</sequence>
<protein>
    <recommendedName>
        <fullName evidence="4">Rubisco LSMT substrate-binding domain-containing protein</fullName>
    </recommendedName>
</protein>
<dbReference type="AlphaFoldDB" id="A0A067EPA9"/>
<dbReference type="Gene3D" id="3.90.1420.10">
    <property type="entry name" value="Rubisco LSMT, substrate-binding domain"/>
    <property type="match status" value="1"/>
</dbReference>
<dbReference type="SUPFAM" id="SSF81822">
    <property type="entry name" value="RuBisCo LSMT C-terminal, substrate-binding domain"/>
    <property type="match status" value="1"/>
</dbReference>
<evidence type="ECO:0000256" key="2">
    <source>
        <dbReference type="ARBA" id="ARBA00022679"/>
    </source>
</evidence>
<dbReference type="PANTHER" id="PTHR13271">
    <property type="entry name" value="UNCHARACTERIZED PUTATIVE METHYLTRANSFERASE"/>
    <property type="match status" value="1"/>
</dbReference>
<dbReference type="GO" id="GO:0008168">
    <property type="term" value="F:methyltransferase activity"/>
    <property type="evidence" value="ECO:0007669"/>
    <property type="project" value="UniProtKB-KW"/>
</dbReference>
<evidence type="ECO:0000256" key="1">
    <source>
        <dbReference type="ARBA" id="ARBA00022603"/>
    </source>
</evidence>
<dbReference type="Pfam" id="PF09273">
    <property type="entry name" value="Rubis-subs-bind"/>
    <property type="match status" value="1"/>
</dbReference>
<reference evidence="5 6" key="1">
    <citation type="submission" date="2014-04" db="EMBL/GenBank/DDBJ databases">
        <authorList>
            <consortium name="International Citrus Genome Consortium"/>
            <person name="Gmitter F."/>
            <person name="Chen C."/>
            <person name="Farmerie W."/>
            <person name="Harkins T."/>
            <person name="Desany B."/>
            <person name="Mohiuddin M."/>
            <person name="Kodira C."/>
            <person name="Borodovsky M."/>
            <person name="Lomsadze A."/>
            <person name="Burns P."/>
            <person name="Jenkins J."/>
            <person name="Prochnik S."/>
            <person name="Shu S."/>
            <person name="Chapman J."/>
            <person name="Pitluck S."/>
            <person name="Schmutz J."/>
            <person name="Rokhsar D."/>
        </authorList>
    </citation>
    <scope>NUCLEOTIDE SEQUENCE</scope>
</reference>
<dbReference type="PANTHER" id="PTHR13271:SF9">
    <property type="entry name" value="RUBISCO METHYLTRANSFERASE FAMILY PROTEIN"/>
    <property type="match status" value="1"/>
</dbReference>
<dbReference type="InterPro" id="IPR036464">
    <property type="entry name" value="Rubisco_LSMT_subst-bd_sf"/>
</dbReference>
<dbReference type="InterPro" id="IPR015353">
    <property type="entry name" value="Rubisco_LSMT_subst-bd"/>
</dbReference>
<dbReference type="SUPFAM" id="SSF82199">
    <property type="entry name" value="SET domain"/>
    <property type="match status" value="1"/>
</dbReference>
<name>A0A067EPA9_CITSI</name>
<organism evidence="5 6">
    <name type="scientific">Citrus sinensis</name>
    <name type="common">Sweet orange</name>
    <name type="synonym">Citrus aurantium var. sinensis</name>
    <dbReference type="NCBI Taxonomy" id="2711"/>
    <lineage>
        <taxon>Eukaryota</taxon>
        <taxon>Viridiplantae</taxon>
        <taxon>Streptophyta</taxon>
        <taxon>Embryophyta</taxon>
        <taxon>Tracheophyta</taxon>
        <taxon>Spermatophyta</taxon>
        <taxon>Magnoliopsida</taxon>
        <taxon>eudicotyledons</taxon>
        <taxon>Gunneridae</taxon>
        <taxon>Pentapetalae</taxon>
        <taxon>rosids</taxon>
        <taxon>malvids</taxon>
        <taxon>Sapindales</taxon>
        <taxon>Rutaceae</taxon>
        <taxon>Aurantioideae</taxon>
        <taxon>Citrus</taxon>
    </lineage>
</organism>
<evidence type="ECO:0000256" key="3">
    <source>
        <dbReference type="ARBA" id="ARBA00022691"/>
    </source>
</evidence>
<keyword evidence="2" id="KW-0808">Transferase</keyword>
<dbReference type="InterPro" id="IPR050600">
    <property type="entry name" value="SETD3_SETD6_MTase"/>
</dbReference>
<keyword evidence="3" id="KW-0949">S-adenosyl-L-methionine</keyword>
<feature type="domain" description="Rubisco LSMT substrate-binding" evidence="4">
    <location>
        <begin position="195"/>
        <end position="317"/>
    </location>
</feature>
<dbReference type="EMBL" id="KK784982">
    <property type="protein sequence ID" value="KDO55675.1"/>
    <property type="molecule type" value="Genomic_DNA"/>
</dbReference>
<dbReference type="InterPro" id="IPR046341">
    <property type="entry name" value="SET_dom_sf"/>
</dbReference>
<keyword evidence="1" id="KW-0489">Methyltransferase</keyword>
<dbReference type="GO" id="GO:0032259">
    <property type="term" value="P:methylation"/>
    <property type="evidence" value="ECO:0007669"/>
    <property type="project" value="UniProtKB-KW"/>
</dbReference>
<dbReference type="Proteomes" id="UP000027120">
    <property type="component" value="Unassembled WGS sequence"/>
</dbReference>
<dbReference type="Gene3D" id="3.90.1410.10">
    <property type="entry name" value="set domain protein methyltransferase, domain 1"/>
    <property type="match status" value="1"/>
</dbReference>
<dbReference type="SMR" id="A0A067EPA9"/>
<accession>A0A067EPA9</accession>